<dbReference type="Proteomes" id="UP000624404">
    <property type="component" value="Unassembled WGS sequence"/>
</dbReference>
<reference evidence="2" key="1">
    <citation type="submission" date="2020-10" db="EMBL/GenBank/DDBJ databases">
        <authorList>
            <person name="Kusch S."/>
        </authorList>
    </citation>
    <scope>NUCLEOTIDE SEQUENCE</scope>
    <source>
        <strain evidence="2">SwB9</strain>
    </source>
</reference>
<comment type="caution">
    <text evidence="2">The sequence shown here is derived from an EMBL/GenBank/DDBJ whole genome shotgun (WGS) entry which is preliminary data.</text>
</comment>
<evidence type="ECO:0000313" key="2">
    <source>
        <dbReference type="EMBL" id="CAD6442193.1"/>
    </source>
</evidence>
<evidence type="ECO:0000313" key="3">
    <source>
        <dbReference type="Proteomes" id="UP000624404"/>
    </source>
</evidence>
<dbReference type="EMBL" id="CAJHIA010000007">
    <property type="protein sequence ID" value="CAD6442193.1"/>
    <property type="molecule type" value="Genomic_DNA"/>
</dbReference>
<proteinExistence type="predicted"/>
<evidence type="ECO:0000256" key="1">
    <source>
        <dbReference type="SAM" id="MobiDB-lite"/>
    </source>
</evidence>
<feature type="region of interest" description="Disordered" evidence="1">
    <location>
        <begin position="60"/>
        <end position="79"/>
    </location>
</feature>
<accession>A0A8H2VQ27</accession>
<name>A0A8H2VQ27_9HELO</name>
<gene>
    <name evidence="2" type="ORF">SCLTRI_LOCUS1986</name>
</gene>
<dbReference type="AlphaFoldDB" id="A0A8H2VQ27"/>
<protein>
    <submittedName>
        <fullName evidence="2">Fc4f2143-e815-4eb9-a4e4-e1d4db6ea257</fullName>
    </submittedName>
</protein>
<organism evidence="2 3">
    <name type="scientific">Sclerotinia trifoliorum</name>
    <dbReference type="NCBI Taxonomy" id="28548"/>
    <lineage>
        <taxon>Eukaryota</taxon>
        <taxon>Fungi</taxon>
        <taxon>Dikarya</taxon>
        <taxon>Ascomycota</taxon>
        <taxon>Pezizomycotina</taxon>
        <taxon>Leotiomycetes</taxon>
        <taxon>Helotiales</taxon>
        <taxon>Sclerotiniaceae</taxon>
        <taxon>Sclerotinia</taxon>
    </lineage>
</organism>
<sequence length="79" mass="9417">MSSLKHFEMLEDEFFINDQRRNKTQRTRVKGLIQRSEYCQQALDHKKDTFRGDDKPLDQEIKAAREDNELPETLSDLSM</sequence>
<keyword evidence="3" id="KW-1185">Reference proteome</keyword>